<dbReference type="HOGENOM" id="CLU_2625061_0_0_1"/>
<protein>
    <submittedName>
        <fullName evidence="1">Uncharacterized protein</fullName>
    </submittedName>
</protein>
<dbReference type="AlphaFoldDB" id="T1IE16"/>
<dbReference type="EnsemblMetazoa" id="RPRC014536-RA">
    <property type="protein sequence ID" value="RPRC014536-PA"/>
    <property type="gene ID" value="RPRC014536"/>
</dbReference>
<dbReference type="VEuPathDB" id="VectorBase:RPRC014536"/>
<keyword evidence="2" id="KW-1185">Reference proteome</keyword>
<accession>T1IE16</accession>
<evidence type="ECO:0000313" key="1">
    <source>
        <dbReference type="EnsemblMetazoa" id="RPRC014536-PA"/>
    </source>
</evidence>
<dbReference type="InParanoid" id="T1IE16"/>
<evidence type="ECO:0000313" key="2">
    <source>
        <dbReference type="Proteomes" id="UP000015103"/>
    </source>
</evidence>
<proteinExistence type="predicted"/>
<sequence>MVTMRLYHIFWIYLVHQLVACNFSAATSNAKDLTLAYRHPGLQTVVTMVKVILFVLRKRLAGSLVADAIKLVTAPAVY</sequence>
<reference evidence="1" key="1">
    <citation type="submission" date="2015-05" db="UniProtKB">
        <authorList>
            <consortium name="EnsemblMetazoa"/>
        </authorList>
    </citation>
    <scope>IDENTIFICATION</scope>
</reference>
<dbReference type="EMBL" id="ACPB03019347">
    <property type="status" value="NOT_ANNOTATED_CDS"/>
    <property type="molecule type" value="Genomic_DNA"/>
</dbReference>
<organism evidence="1 2">
    <name type="scientific">Rhodnius prolixus</name>
    <name type="common">Triatomid bug</name>
    <dbReference type="NCBI Taxonomy" id="13249"/>
    <lineage>
        <taxon>Eukaryota</taxon>
        <taxon>Metazoa</taxon>
        <taxon>Ecdysozoa</taxon>
        <taxon>Arthropoda</taxon>
        <taxon>Hexapoda</taxon>
        <taxon>Insecta</taxon>
        <taxon>Pterygota</taxon>
        <taxon>Neoptera</taxon>
        <taxon>Paraneoptera</taxon>
        <taxon>Hemiptera</taxon>
        <taxon>Heteroptera</taxon>
        <taxon>Panheteroptera</taxon>
        <taxon>Cimicomorpha</taxon>
        <taxon>Reduviidae</taxon>
        <taxon>Triatominae</taxon>
        <taxon>Rhodnius</taxon>
    </lineage>
</organism>
<name>T1IE16_RHOPR</name>
<dbReference type="Proteomes" id="UP000015103">
    <property type="component" value="Unassembled WGS sequence"/>
</dbReference>